<dbReference type="EMBL" id="PQVP01000001">
    <property type="protein sequence ID" value="POZ86497.1"/>
    <property type="molecule type" value="Genomic_DNA"/>
</dbReference>
<keyword evidence="2" id="KW-0238">DNA-binding</keyword>
<dbReference type="InterPro" id="IPR036390">
    <property type="entry name" value="WH_DNA-bd_sf"/>
</dbReference>
<proteinExistence type="predicted"/>
<organism evidence="5 6">
    <name type="scientific">Burkholderia contaminans</name>
    <dbReference type="NCBI Taxonomy" id="488447"/>
    <lineage>
        <taxon>Bacteria</taxon>
        <taxon>Pseudomonadati</taxon>
        <taxon>Pseudomonadota</taxon>
        <taxon>Betaproteobacteria</taxon>
        <taxon>Burkholderiales</taxon>
        <taxon>Burkholderiaceae</taxon>
        <taxon>Burkholderia</taxon>
        <taxon>Burkholderia cepacia complex</taxon>
    </lineage>
</organism>
<sequence>MWNARVRARAPQERTGLCPSYIDVPATMSRPSEDDCQATRQILDRIGDKWSLYIIATLNDGSRRFNELKREIEGISQRMLTLSLRGLERDGLVTRTVFPTIPPRVDYALTPLGATLLEPVMALVRWAEQNKQPIAQARERFDEAADAAPTPGEGVVYRSR</sequence>
<accession>A0A2S5E513</accession>
<dbReference type="Pfam" id="PF01638">
    <property type="entry name" value="HxlR"/>
    <property type="match status" value="1"/>
</dbReference>
<reference evidence="5 6" key="1">
    <citation type="submission" date="2018-01" db="EMBL/GenBank/DDBJ databases">
        <title>Successful Treatment of Persistent Burkholderia cepacia Bacteremia with Ceftazidime-Avibactam.</title>
        <authorList>
            <person name="Tamma P."/>
            <person name="Fan Y."/>
            <person name="Bergman Y."/>
            <person name="Sick-Samuels A."/>
            <person name="Hsu A."/>
            <person name="Timp W."/>
            <person name="Simner P."/>
        </authorList>
    </citation>
    <scope>NUCLEOTIDE SEQUENCE [LARGE SCALE GENOMIC DNA]</scope>
    <source>
        <strain evidence="5 6">170816</strain>
    </source>
</reference>
<dbReference type="Gene3D" id="1.10.10.10">
    <property type="entry name" value="Winged helix-like DNA-binding domain superfamily/Winged helix DNA-binding domain"/>
    <property type="match status" value="1"/>
</dbReference>
<feature type="domain" description="HTH hxlR-type" evidence="4">
    <location>
        <begin position="36"/>
        <end position="135"/>
    </location>
</feature>
<evidence type="ECO:0000256" key="1">
    <source>
        <dbReference type="ARBA" id="ARBA00023015"/>
    </source>
</evidence>
<evidence type="ECO:0000256" key="3">
    <source>
        <dbReference type="ARBA" id="ARBA00023163"/>
    </source>
</evidence>
<comment type="caution">
    <text evidence="5">The sequence shown here is derived from an EMBL/GenBank/DDBJ whole genome shotgun (WGS) entry which is preliminary data.</text>
</comment>
<evidence type="ECO:0000313" key="6">
    <source>
        <dbReference type="Proteomes" id="UP000238655"/>
    </source>
</evidence>
<name>A0A2S5E513_9BURK</name>
<dbReference type="GO" id="GO:0003677">
    <property type="term" value="F:DNA binding"/>
    <property type="evidence" value="ECO:0007669"/>
    <property type="project" value="UniProtKB-KW"/>
</dbReference>
<evidence type="ECO:0000313" key="5">
    <source>
        <dbReference type="EMBL" id="POZ86497.1"/>
    </source>
</evidence>
<evidence type="ECO:0000256" key="2">
    <source>
        <dbReference type="ARBA" id="ARBA00023125"/>
    </source>
</evidence>
<dbReference type="PANTHER" id="PTHR33204:SF39">
    <property type="entry name" value="TRANSCRIPTIONAL REGULATORY PROTEIN"/>
    <property type="match status" value="1"/>
</dbReference>
<dbReference type="InterPro" id="IPR036388">
    <property type="entry name" value="WH-like_DNA-bd_sf"/>
</dbReference>
<keyword evidence="3" id="KW-0804">Transcription</keyword>
<dbReference type="PANTHER" id="PTHR33204">
    <property type="entry name" value="TRANSCRIPTIONAL REGULATOR, MARR FAMILY"/>
    <property type="match status" value="1"/>
</dbReference>
<dbReference type="InterPro" id="IPR002577">
    <property type="entry name" value="HTH_HxlR"/>
</dbReference>
<dbReference type="PROSITE" id="PS51118">
    <property type="entry name" value="HTH_HXLR"/>
    <property type="match status" value="1"/>
</dbReference>
<keyword evidence="1" id="KW-0805">Transcription regulation</keyword>
<dbReference type="Proteomes" id="UP000238655">
    <property type="component" value="Chromosome 2"/>
</dbReference>
<dbReference type="SUPFAM" id="SSF46785">
    <property type="entry name" value="Winged helix' DNA-binding domain"/>
    <property type="match status" value="1"/>
</dbReference>
<evidence type="ECO:0000259" key="4">
    <source>
        <dbReference type="PROSITE" id="PS51118"/>
    </source>
</evidence>
<protein>
    <submittedName>
        <fullName evidence="5">Transcriptional regulator</fullName>
    </submittedName>
</protein>
<dbReference type="AlphaFoldDB" id="A0A2S5E513"/>
<gene>
    <name evidence="5" type="ORF">C3743_08450</name>
</gene>